<dbReference type="Proteomes" id="UP001054857">
    <property type="component" value="Unassembled WGS sequence"/>
</dbReference>
<feature type="region of interest" description="Disordered" evidence="1">
    <location>
        <begin position="51"/>
        <end position="76"/>
    </location>
</feature>
<gene>
    <name evidence="2" type="ORF">Agub_g523</name>
</gene>
<keyword evidence="3" id="KW-1185">Reference proteome</keyword>
<evidence type="ECO:0000313" key="3">
    <source>
        <dbReference type="Proteomes" id="UP001054857"/>
    </source>
</evidence>
<evidence type="ECO:0000256" key="1">
    <source>
        <dbReference type="SAM" id="MobiDB-lite"/>
    </source>
</evidence>
<feature type="compositionally biased region" description="Acidic residues" evidence="1">
    <location>
        <begin position="59"/>
        <end position="73"/>
    </location>
</feature>
<accession>A0AAD3DDU3</accession>
<comment type="caution">
    <text evidence="2">The sequence shown here is derived from an EMBL/GenBank/DDBJ whole genome shotgun (WGS) entry which is preliminary data.</text>
</comment>
<evidence type="ECO:0000313" key="2">
    <source>
        <dbReference type="EMBL" id="GFR39989.1"/>
    </source>
</evidence>
<dbReference type="AlphaFoldDB" id="A0AAD3DDU3"/>
<feature type="non-terminal residue" evidence="2">
    <location>
        <position position="186"/>
    </location>
</feature>
<name>A0AAD3DDU3_9CHLO</name>
<proteinExistence type="predicted"/>
<dbReference type="EMBL" id="BMAR01000001">
    <property type="protein sequence ID" value="GFR39989.1"/>
    <property type="molecule type" value="Genomic_DNA"/>
</dbReference>
<sequence>HPLSGVLDRLVVQLFNCEEVTHRLVQERGVLPAHLRVMGALTAAFRERLGGGARGGQAGDEEEQEEEGEEEGAVGEARAGQVEGALDALRRLASDLSTLVHHGGAAEHLLTHGSLWRRGFLEGCVAPLQYLLPHRRRVRGELREVLAARVPRGWGAEVPLMACVWELLGSLAGGAEAAAAGNTAAA</sequence>
<organism evidence="2 3">
    <name type="scientific">Astrephomene gubernaculifera</name>
    <dbReference type="NCBI Taxonomy" id="47775"/>
    <lineage>
        <taxon>Eukaryota</taxon>
        <taxon>Viridiplantae</taxon>
        <taxon>Chlorophyta</taxon>
        <taxon>core chlorophytes</taxon>
        <taxon>Chlorophyceae</taxon>
        <taxon>CS clade</taxon>
        <taxon>Chlamydomonadales</taxon>
        <taxon>Astrephomenaceae</taxon>
        <taxon>Astrephomene</taxon>
    </lineage>
</organism>
<feature type="non-terminal residue" evidence="2">
    <location>
        <position position="1"/>
    </location>
</feature>
<reference evidence="2 3" key="1">
    <citation type="journal article" date="2021" name="Sci. Rep.">
        <title>Genome sequencing of the multicellular alga Astrephomene provides insights into convergent evolution of germ-soma differentiation.</title>
        <authorList>
            <person name="Yamashita S."/>
            <person name="Yamamoto K."/>
            <person name="Matsuzaki R."/>
            <person name="Suzuki S."/>
            <person name="Yamaguchi H."/>
            <person name="Hirooka S."/>
            <person name="Minakuchi Y."/>
            <person name="Miyagishima S."/>
            <person name="Kawachi M."/>
            <person name="Toyoda A."/>
            <person name="Nozaki H."/>
        </authorList>
    </citation>
    <scope>NUCLEOTIDE SEQUENCE [LARGE SCALE GENOMIC DNA]</scope>
    <source>
        <strain evidence="2 3">NIES-4017</strain>
    </source>
</reference>
<protein>
    <submittedName>
        <fullName evidence="2">Uncharacterized protein</fullName>
    </submittedName>
</protein>